<dbReference type="PANTHER" id="PTHR12542:SF49">
    <property type="entry name" value="EXOCYST SUBUNIT EXO70 FAMILY PROTEIN"/>
    <property type="match status" value="1"/>
</dbReference>
<comment type="function">
    <text evidence="3">Component of the exocyst complex.</text>
</comment>
<dbReference type="Gene3D" id="1.20.1280.170">
    <property type="entry name" value="Exocyst complex component Exo70"/>
    <property type="match status" value="1"/>
</dbReference>
<dbReference type="ExpressionAtlas" id="A0A5S9XGT1">
    <property type="expression patterns" value="baseline and differential"/>
</dbReference>
<dbReference type="OrthoDB" id="1922221at2759"/>
<evidence type="ECO:0000256" key="2">
    <source>
        <dbReference type="ARBA" id="ARBA00022448"/>
    </source>
</evidence>
<dbReference type="Proteomes" id="UP000434276">
    <property type="component" value="Unassembled WGS sequence"/>
</dbReference>
<dbReference type="Pfam" id="PF20669">
    <property type="entry name" value="Exo70_N"/>
    <property type="match status" value="1"/>
</dbReference>
<keyword evidence="2 3" id="KW-0813">Transport</keyword>
<dbReference type="SUPFAM" id="SSF74788">
    <property type="entry name" value="Cullin repeat-like"/>
    <property type="match status" value="1"/>
</dbReference>
<dbReference type="GO" id="GO:0015031">
    <property type="term" value="P:protein transport"/>
    <property type="evidence" value="ECO:0007669"/>
    <property type="project" value="UniProtKB-KW"/>
</dbReference>
<dbReference type="GO" id="GO:0000145">
    <property type="term" value="C:exocyst"/>
    <property type="evidence" value="ECO:0007669"/>
    <property type="project" value="InterPro"/>
</dbReference>
<evidence type="ECO:0000256" key="3">
    <source>
        <dbReference type="RuleBase" id="RU365026"/>
    </source>
</evidence>
<dbReference type="GO" id="GO:0006887">
    <property type="term" value="P:exocytosis"/>
    <property type="evidence" value="ECO:0007669"/>
    <property type="project" value="UniProtKB-KW"/>
</dbReference>
<dbReference type="GO" id="GO:0005546">
    <property type="term" value="F:phosphatidylinositol-4,5-bisphosphate binding"/>
    <property type="evidence" value="ECO:0007669"/>
    <property type="project" value="InterPro"/>
</dbReference>
<accession>A0A5S9XGT1</accession>
<dbReference type="InterPro" id="IPR046364">
    <property type="entry name" value="Exo70_C"/>
</dbReference>
<comment type="similarity">
    <text evidence="1 3">Belongs to the EXO70 family.</text>
</comment>
<proteinExistence type="inferred from homology"/>
<name>A0A5S9XGT1_ARATH</name>
<evidence type="ECO:0000313" key="5">
    <source>
        <dbReference type="EMBL" id="CAA0384114.1"/>
    </source>
</evidence>
<dbReference type="EMBL" id="CACSHJ010000089">
    <property type="protein sequence ID" value="CAA0384114.1"/>
    <property type="molecule type" value="Genomic_DNA"/>
</dbReference>
<evidence type="ECO:0000313" key="6">
    <source>
        <dbReference type="Proteomes" id="UP000434276"/>
    </source>
</evidence>
<dbReference type="InterPro" id="IPR004140">
    <property type="entry name" value="Exo70"/>
</dbReference>
<reference evidence="5 6" key="1">
    <citation type="submission" date="2019-12" db="EMBL/GenBank/DDBJ databases">
        <authorList>
            <person name="Jiao W.-B."/>
            <person name="Schneeberger K."/>
        </authorList>
    </citation>
    <scope>NUCLEOTIDE SEQUENCE [LARGE SCALE GENOMIC DNA]</scope>
    <source>
        <strain evidence="6">cv. C24</strain>
    </source>
</reference>
<protein>
    <recommendedName>
        <fullName evidence="3">Exocyst subunit Exo70 family protein</fullName>
    </recommendedName>
</protein>
<keyword evidence="3" id="KW-0268">Exocytosis</keyword>
<sequence length="658" mass="75189">MGEFEVDGEDKLIVAAKYLVKELRSGKSLTKNAKKVLGNLLLELSRVVIAEDTQDRDEEDEIGEIEERLNVVSEKIMTREVDESMIWDLGSDEGNLYLDAVNELRSLIDRLDGSEELSLRKAHDVLQTAMARLEDEFKHLLVENRLPFELEHSSFRSIEADHGVEEESMASFGAASTEDLILGSNNDSRRNSGDIVVDLVNPDVILDLKNIANTMIASGYDRECIQVCTMVRKDALDEFLYNHEVEKLSIEDVLRMDWATLNTNIKKWVRVMRDIVQVYLLSEKSLDNQIFGDLNDIGLTCFVDTVKAPMMQLLNFGEAVSLGPRQPEKLLRILEMYELASELLPEIDSLFLDHPGSSVRTEYREVMRRLGDCARTTFLEFKSAIAANVSSHPFPGGAVHLLTNYVMNYLMALTDFKHTLDSLLMEHDGAEDLTIPPSPDIINPVMVEEESTYENSSSPEKFLAMTRHFYSITSVLEANLQEKSKLYKDVSLQHIFLLNNIHYMTLKVLKSELRHIFGDKWNRKQTWKFQQQATEYERATWLPVLSFLKDDGSGFGSGSGSGSGSKNLRTRERFQGFNTAFEEVYKAQTGWLISDEGLREDVRTKASMWVIQAYWTFYSRHKNSVSERYIKYTTDDIERLLLDLFAGSSKSLNNSYRR</sequence>
<dbReference type="Pfam" id="PF03081">
    <property type="entry name" value="Exo70_C"/>
    <property type="match status" value="1"/>
</dbReference>
<keyword evidence="3" id="KW-0653">Protein transport</keyword>
<evidence type="ECO:0000259" key="4">
    <source>
        <dbReference type="Pfam" id="PF03081"/>
    </source>
</evidence>
<gene>
    <name evidence="5" type="ORF">C24_LOCUS14307</name>
</gene>
<evidence type="ECO:0000256" key="1">
    <source>
        <dbReference type="ARBA" id="ARBA00006756"/>
    </source>
</evidence>
<organism evidence="5 6">
    <name type="scientific">Arabidopsis thaliana</name>
    <name type="common">Mouse-ear cress</name>
    <dbReference type="NCBI Taxonomy" id="3702"/>
    <lineage>
        <taxon>Eukaryota</taxon>
        <taxon>Viridiplantae</taxon>
        <taxon>Streptophyta</taxon>
        <taxon>Embryophyta</taxon>
        <taxon>Tracheophyta</taxon>
        <taxon>Spermatophyta</taxon>
        <taxon>Magnoliopsida</taxon>
        <taxon>eudicotyledons</taxon>
        <taxon>Gunneridae</taxon>
        <taxon>Pentapetalae</taxon>
        <taxon>rosids</taxon>
        <taxon>malvids</taxon>
        <taxon>Brassicales</taxon>
        <taxon>Brassicaceae</taxon>
        <taxon>Camelineae</taxon>
        <taxon>Arabidopsis</taxon>
    </lineage>
</organism>
<feature type="domain" description="Exocyst complex subunit Exo70 C-terminal" evidence="4">
    <location>
        <begin position="266"/>
        <end position="643"/>
    </location>
</feature>
<dbReference type="PANTHER" id="PTHR12542">
    <property type="entry name" value="EXOCYST COMPLEX PROTEIN EXO70"/>
    <property type="match status" value="1"/>
</dbReference>
<dbReference type="InterPro" id="IPR016159">
    <property type="entry name" value="Cullin_repeat-like_dom_sf"/>
</dbReference>
<dbReference type="AlphaFoldDB" id="A0A5S9XGT1"/>